<feature type="region of interest" description="Disordered" evidence="4">
    <location>
        <begin position="572"/>
        <end position="616"/>
    </location>
</feature>
<dbReference type="STRING" id="278938.A0A4Z1IZ63"/>
<dbReference type="PROSITE" id="PS50297">
    <property type="entry name" value="ANK_REP_REGION"/>
    <property type="match status" value="2"/>
</dbReference>
<keyword evidence="6" id="KW-1185">Reference proteome</keyword>
<dbReference type="Proteomes" id="UP000297229">
    <property type="component" value="Unassembled WGS sequence"/>
</dbReference>
<keyword evidence="2 3" id="KW-0040">ANK repeat</keyword>
<evidence type="ECO:0000256" key="3">
    <source>
        <dbReference type="PROSITE-ProRule" id="PRU00023"/>
    </source>
</evidence>
<evidence type="ECO:0000256" key="1">
    <source>
        <dbReference type="ARBA" id="ARBA00022737"/>
    </source>
</evidence>
<dbReference type="AlphaFoldDB" id="A0A4Z1IZ63"/>
<evidence type="ECO:0000256" key="4">
    <source>
        <dbReference type="SAM" id="MobiDB-lite"/>
    </source>
</evidence>
<gene>
    <name evidence="5" type="ORF">BELL_0942g00030</name>
</gene>
<evidence type="ECO:0000313" key="6">
    <source>
        <dbReference type="Proteomes" id="UP000297229"/>
    </source>
</evidence>
<evidence type="ECO:0000256" key="2">
    <source>
        <dbReference type="ARBA" id="ARBA00023043"/>
    </source>
</evidence>
<dbReference type="PROSITE" id="PS50088">
    <property type="entry name" value="ANK_REPEAT"/>
    <property type="match status" value="2"/>
</dbReference>
<dbReference type="InterPro" id="IPR002110">
    <property type="entry name" value="Ankyrin_rpt"/>
</dbReference>
<sequence length="941" mass="105582">MVAQPKYRREPARIRSLAIPNYTEQDSGNFNALYEAVESKEHDRVRNLLGLYAHYTIELADSDGCKLLYIAAASGCTPIVELLLQHGANVESFNNLTKRTALYQAVEGETTNVDGSTPLFAAVMKRDLHLAELLLRRGASKAILLNSGKAVDLLVEGDNELEELLRSHQVLDGPPVLGNKHDTLSTKAYEELHILNSNERASKVFACHEFEVNIVDFFVADREQRVHVTKPIYEILYGATGPHAIMDTSYSDIRPRLRWYHLPANNALTARILQDRGITLIIRERQDLSSPQACQTDQGNANSDEKVCIENCETMQKPTTRSRLQISVEEILHQLTRSFKNMRKGRSVKWEANTGDHDMEKGAHCRNFDNINQNPESEPINGLGVKIQRASETTGKDTSIADENIHSLGNQRTFEIRPESYRKQDAAIQPSISEQRGIDEHGGGVGDAVNAGESLKPEEMTPDECLINGYLPLGISERIPSIQVRRTLDQYFYTHLEISENVSHSTRDNDQIVYRFTKNSSDPKMFMVDQLWLWIINDDTVISCFPQRWDAQNIGLPNPHDSTARICSKKTITQENPNHTVNNNSNKNDVPTSNTESLHNKPSDFDGGNQFQVPRDKNPLDVHQMILRHLQKSSRPSIESAYQLAKLITDISASASAHASTYASAIQCSLLDHMIDIPTQSSRNPGRVSIDKEAKCYLEFAHTLDRANAAIGNPEKPSFNITAETHLLVEIKDIRDELGILRMVLTDQLNVMNDFASVVARGHARVQESIQAGKIAAMPETKPDVNQSLDKPELSLDLVIPDEENSKKKSLFRMMTGISDSQGRKESLSSSETNERHKENDDSRSSQEIVDLLTQILDGNRDKGKSQSGEFMVEKNKVIENHLHRIDHMDQLAEKTYIALNHLLDLKQKQANISEAESANRQATESLELARFAQVQADQSS</sequence>
<feature type="region of interest" description="Disordered" evidence="4">
    <location>
        <begin position="816"/>
        <end position="847"/>
    </location>
</feature>
<keyword evidence="1" id="KW-0677">Repeat</keyword>
<feature type="compositionally biased region" description="Basic and acidic residues" evidence="4">
    <location>
        <begin position="822"/>
        <end position="845"/>
    </location>
</feature>
<dbReference type="PANTHER" id="PTHR24173:SF74">
    <property type="entry name" value="ANKYRIN REPEAT DOMAIN-CONTAINING PROTEIN 16"/>
    <property type="match status" value="1"/>
</dbReference>
<reference evidence="5 6" key="1">
    <citation type="submission" date="2017-12" db="EMBL/GenBank/DDBJ databases">
        <title>Comparative genomics of Botrytis spp.</title>
        <authorList>
            <person name="Valero-Jimenez C.A."/>
            <person name="Tapia P."/>
            <person name="Veloso J."/>
            <person name="Silva-Moreno E."/>
            <person name="Staats M."/>
            <person name="Valdes J.H."/>
            <person name="Van Kan J.A.L."/>
        </authorList>
    </citation>
    <scope>NUCLEOTIDE SEQUENCE [LARGE SCALE GENOMIC DNA]</scope>
    <source>
        <strain evidence="5 6">Be9601</strain>
    </source>
</reference>
<name>A0A4Z1IZ63_9HELO</name>
<feature type="compositionally biased region" description="Polar residues" evidence="4">
    <location>
        <begin position="572"/>
        <end position="597"/>
    </location>
</feature>
<feature type="repeat" description="ANK" evidence="3">
    <location>
        <begin position="114"/>
        <end position="140"/>
    </location>
</feature>
<proteinExistence type="predicted"/>
<dbReference type="InterPro" id="IPR036770">
    <property type="entry name" value="Ankyrin_rpt-contain_sf"/>
</dbReference>
<dbReference type="SUPFAM" id="SSF48403">
    <property type="entry name" value="Ankyrin repeat"/>
    <property type="match status" value="1"/>
</dbReference>
<comment type="caution">
    <text evidence="5">The sequence shown here is derived from an EMBL/GenBank/DDBJ whole genome shotgun (WGS) entry which is preliminary data.</text>
</comment>
<dbReference type="Gene3D" id="1.25.40.20">
    <property type="entry name" value="Ankyrin repeat-containing domain"/>
    <property type="match status" value="1"/>
</dbReference>
<dbReference type="EMBL" id="PQXM01000940">
    <property type="protein sequence ID" value="TGO66656.1"/>
    <property type="molecule type" value="Genomic_DNA"/>
</dbReference>
<feature type="repeat" description="ANK" evidence="3">
    <location>
        <begin position="63"/>
        <end position="95"/>
    </location>
</feature>
<accession>A0A4Z1IZ63</accession>
<protein>
    <submittedName>
        <fullName evidence="5">Uncharacterized protein</fullName>
    </submittedName>
</protein>
<dbReference type="PANTHER" id="PTHR24173">
    <property type="entry name" value="ANKYRIN REPEAT CONTAINING"/>
    <property type="match status" value="1"/>
</dbReference>
<evidence type="ECO:0000313" key="5">
    <source>
        <dbReference type="EMBL" id="TGO66656.1"/>
    </source>
</evidence>
<dbReference type="SMART" id="SM00248">
    <property type="entry name" value="ANK"/>
    <property type="match status" value="3"/>
</dbReference>
<organism evidence="5 6">
    <name type="scientific">Botrytis elliptica</name>
    <dbReference type="NCBI Taxonomy" id="278938"/>
    <lineage>
        <taxon>Eukaryota</taxon>
        <taxon>Fungi</taxon>
        <taxon>Dikarya</taxon>
        <taxon>Ascomycota</taxon>
        <taxon>Pezizomycotina</taxon>
        <taxon>Leotiomycetes</taxon>
        <taxon>Helotiales</taxon>
        <taxon>Sclerotiniaceae</taxon>
        <taxon>Botrytis</taxon>
    </lineage>
</organism>
<dbReference type="Pfam" id="PF12796">
    <property type="entry name" value="Ank_2"/>
    <property type="match status" value="1"/>
</dbReference>